<feature type="compositionally biased region" description="Gly residues" evidence="1">
    <location>
        <begin position="16"/>
        <end position="25"/>
    </location>
</feature>
<reference evidence="2" key="2">
    <citation type="journal article" date="2023" name="IMA Fungus">
        <title>Comparative genomic study of the Penicillium genus elucidates a diverse pangenome and 15 lateral gene transfer events.</title>
        <authorList>
            <person name="Petersen C."/>
            <person name="Sorensen T."/>
            <person name="Nielsen M.R."/>
            <person name="Sondergaard T.E."/>
            <person name="Sorensen J.L."/>
            <person name="Fitzpatrick D.A."/>
            <person name="Frisvad J.C."/>
            <person name="Nielsen K.L."/>
        </authorList>
    </citation>
    <scope>NUCLEOTIDE SEQUENCE</scope>
    <source>
        <strain evidence="2">IBT 21917</strain>
    </source>
</reference>
<reference evidence="2" key="1">
    <citation type="submission" date="2022-11" db="EMBL/GenBank/DDBJ databases">
        <authorList>
            <person name="Petersen C."/>
        </authorList>
    </citation>
    <scope>NUCLEOTIDE SEQUENCE</scope>
    <source>
        <strain evidence="2">IBT 21917</strain>
    </source>
</reference>
<organism evidence="2 3">
    <name type="scientific">Penicillium capsulatum</name>
    <dbReference type="NCBI Taxonomy" id="69766"/>
    <lineage>
        <taxon>Eukaryota</taxon>
        <taxon>Fungi</taxon>
        <taxon>Dikarya</taxon>
        <taxon>Ascomycota</taxon>
        <taxon>Pezizomycotina</taxon>
        <taxon>Eurotiomycetes</taxon>
        <taxon>Eurotiomycetidae</taxon>
        <taxon>Eurotiales</taxon>
        <taxon>Aspergillaceae</taxon>
        <taxon>Penicillium</taxon>
    </lineage>
</organism>
<sequence length="109" mass="11407">MFGVSLANPLPQGGYAVPGGPGDGKCAGSDSNREYSDILSCPAKPEAVRKICGGNYNKTKKKCLDDTPYTPFCINGNFCTGTNPGTKTIDGKQVDLVDYFNDAGCNCNG</sequence>
<dbReference type="OrthoDB" id="5338121at2759"/>
<evidence type="ECO:0000256" key="1">
    <source>
        <dbReference type="SAM" id="MobiDB-lite"/>
    </source>
</evidence>
<keyword evidence="3" id="KW-1185">Reference proteome</keyword>
<dbReference type="AlphaFoldDB" id="A0A9W9IU65"/>
<feature type="region of interest" description="Disordered" evidence="1">
    <location>
        <begin position="1"/>
        <end position="31"/>
    </location>
</feature>
<gene>
    <name evidence="2" type="ORF">N7492_001633</name>
</gene>
<proteinExistence type="predicted"/>
<comment type="caution">
    <text evidence="2">The sequence shown here is derived from an EMBL/GenBank/DDBJ whole genome shotgun (WGS) entry which is preliminary data.</text>
</comment>
<name>A0A9W9IU65_9EURO</name>
<protein>
    <submittedName>
        <fullName evidence="2">Uncharacterized protein</fullName>
    </submittedName>
</protein>
<dbReference type="EMBL" id="JAPQKO010000001">
    <property type="protein sequence ID" value="KAJ5184017.1"/>
    <property type="molecule type" value="Genomic_DNA"/>
</dbReference>
<accession>A0A9W9IU65</accession>
<evidence type="ECO:0000313" key="2">
    <source>
        <dbReference type="EMBL" id="KAJ5184017.1"/>
    </source>
</evidence>
<evidence type="ECO:0000313" key="3">
    <source>
        <dbReference type="Proteomes" id="UP001146351"/>
    </source>
</evidence>
<dbReference type="Proteomes" id="UP001146351">
    <property type="component" value="Unassembled WGS sequence"/>
</dbReference>